<feature type="domain" description="SLH" evidence="1">
    <location>
        <begin position="336"/>
        <end position="390"/>
    </location>
</feature>
<feature type="domain" description="SLH" evidence="1">
    <location>
        <begin position="272"/>
        <end position="335"/>
    </location>
</feature>
<dbReference type="GO" id="GO:0004222">
    <property type="term" value="F:metalloendopeptidase activity"/>
    <property type="evidence" value="ECO:0007669"/>
    <property type="project" value="TreeGrafter"/>
</dbReference>
<dbReference type="Pfam" id="PF01551">
    <property type="entry name" value="Peptidase_M23"/>
    <property type="match status" value="1"/>
</dbReference>
<dbReference type="InterPro" id="IPR016047">
    <property type="entry name" value="M23ase_b-sheet_dom"/>
</dbReference>
<dbReference type="InterPro" id="IPR001119">
    <property type="entry name" value="SLH_dom"/>
</dbReference>
<proteinExistence type="predicted"/>
<dbReference type="PANTHER" id="PTHR21666">
    <property type="entry name" value="PEPTIDASE-RELATED"/>
    <property type="match status" value="1"/>
</dbReference>
<organism evidence="2">
    <name type="scientific">uncultured bacterium</name>
    <name type="common">gcode 4</name>
    <dbReference type="NCBI Taxonomy" id="1234023"/>
    <lineage>
        <taxon>Bacteria</taxon>
        <taxon>environmental samples</taxon>
    </lineage>
</organism>
<dbReference type="Gene3D" id="2.70.70.10">
    <property type="entry name" value="Glucose Permease (Domain IIA)"/>
    <property type="match status" value="1"/>
</dbReference>
<protein>
    <recommendedName>
        <fullName evidence="1">SLH domain-containing protein</fullName>
    </recommendedName>
</protein>
<dbReference type="PANTHER" id="PTHR21666:SF270">
    <property type="entry name" value="MUREIN HYDROLASE ACTIVATOR ENVC"/>
    <property type="match status" value="1"/>
</dbReference>
<gene>
    <name evidence="2" type="ORF">ACD_49C00023G0019</name>
</gene>
<reference evidence="2" key="1">
    <citation type="journal article" date="2012" name="Science">
        <title>Fermentation, hydrogen, and sulfur metabolism in multiple uncultivated bacterial phyla.</title>
        <authorList>
            <person name="Wrighton K.C."/>
            <person name="Thomas B.C."/>
            <person name="Sharon I."/>
            <person name="Miller C.S."/>
            <person name="Castelle C.J."/>
            <person name="VerBerkmoes N.C."/>
            <person name="Wilkins M.J."/>
            <person name="Hettich R.L."/>
            <person name="Lipton M.S."/>
            <person name="Williams K.H."/>
            <person name="Long P.E."/>
            <person name="Banfield J.F."/>
        </authorList>
    </citation>
    <scope>NUCLEOTIDE SEQUENCE [LARGE SCALE GENOMIC DNA]</scope>
</reference>
<sequence length="390" mass="45136">MYPLKTKKPYDPNNLDKLTNIFTTTYLGNYIPGDVREYVGSHPGVDIFPQTKNDVVLACLPWTVHFAWTNASNGNYVVIKHENAVDPENNIKTTLFSNYLHLSELSVSTWDKVGEWDIIGKSWSTGNSSWEHLHFQIDRNTAPFHPYWPYSFKEASDAGLSFFEAANKWLNIENGKKYTINPLVYLDSLPYKWIEKSSEKIASLDIWLTDNSDENKAYFTDVDTSNEPINYLAKTWITKWFSDGSFRPENNISRAELLALTFNFAKKPLSDVSINFSDVSKSDWSYKYIATAKNAWIIKWYDDGTFGPNNSITRAEAIAVILNTIIWKQNISNTSTSLFSDIPKWAWYEKYVYYVASNWLLDISNSKFYPNDYIKREDVANILYNLRDKV</sequence>
<evidence type="ECO:0000259" key="1">
    <source>
        <dbReference type="PROSITE" id="PS51272"/>
    </source>
</evidence>
<dbReference type="InterPro" id="IPR011055">
    <property type="entry name" value="Dup_hybrid_motif"/>
</dbReference>
<dbReference type="Pfam" id="PF00395">
    <property type="entry name" value="SLH"/>
    <property type="match status" value="3"/>
</dbReference>
<dbReference type="CDD" id="cd12797">
    <property type="entry name" value="M23_peptidase"/>
    <property type="match status" value="1"/>
</dbReference>
<comment type="caution">
    <text evidence="2">The sequence shown here is derived from an EMBL/GenBank/DDBJ whole genome shotgun (WGS) entry which is preliminary data.</text>
</comment>
<dbReference type="InterPro" id="IPR050570">
    <property type="entry name" value="Cell_wall_metabolism_enzyme"/>
</dbReference>
<dbReference type="EMBL" id="AMFJ01021609">
    <property type="protein sequence ID" value="EKD66676.1"/>
    <property type="molecule type" value="Genomic_DNA"/>
</dbReference>
<dbReference type="SUPFAM" id="SSF51261">
    <property type="entry name" value="Duplicated hybrid motif"/>
    <property type="match status" value="1"/>
</dbReference>
<name>K2AY52_9BACT</name>
<dbReference type="PROSITE" id="PS51272">
    <property type="entry name" value="SLH"/>
    <property type="match status" value="2"/>
</dbReference>
<dbReference type="AlphaFoldDB" id="K2AY52"/>
<evidence type="ECO:0000313" key="2">
    <source>
        <dbReference type="EMBL" id="EKD66676.1"/>
    </source>
</evidence>
<accession>K2AY52</accession>